<sequence length="70" mass="8316">MVLKLKRALARHDQQTRVPALFRRELGYLRFRQCKIITFEKKIRFRSGHDTWASLMNLSRRGLVSMGLRG</sequence>
<reference evidence="1" key="1">
    <citation type="submission" date="2016-04" db="EMBL/GenBank/DDBJ databases">
        <authorList>
            <person name="Evans L.H."/>
            <person name="Alamgir A."/>
            <person name="Owens N."/>
            <person name="Weber N.D."/>
            <person name="Virtaneva K."/>
            <person name="Barbian K."/>
            <person name="Babar A."/>
            <person name="Rosenke K."/>
        </authorList>
    </citation>
    <scope>NUCLEOTIDE SEQUENCE</scope>
    <source>
        <strain evidence="1">92-2</strain>
    </source>
</reference>
<organism evidence="1">
    <name type="scientific">uncultured Desulfovibrio sp</name>
    <dbReference type="NCBI Taxonomy" id="167968"/>
    <lineage>
        <taxon>Bacteria</taxon>
        <taxon>Pseudomonadati</taxon>
        <taxon>Thermodesulfobacteriota</taxon>
        <taxon>Desulfovibrionia</taxon>
        <taxon>Desulfovibrionales</taxon>
        <taxon>Desulfovibrionaceae</taxon>
        <taxon>Desulfovibrio</taxon>
        <taxon>environmental samples</taxon>
    </lineage>
</organism>
<evidence type="ECO:0000313" key="1">
    <source>
        <dbReference type="EMBL" id="SBW01254.1"/>
    </source>
</evidence>
<name>A0A212JP69_9BACT</name>
<proteinExistence type="predicted"/>
<dbReference type="AlphaFoldDB" id="A0A212JP69"/>
<dbReference type="EMBL" id="FLUP01000001">
    <property type="protein sequence ID" value="SBW01254.1"/>
    <property type="molecule type" value="Genomic_DNA"/>
</dbReference>
<gene>
    <name evidence="1" type="ORF">KM92DES2_11465</name>
</gene>
<protein>
    <submittedName>
        <fullName evidence="1">Uncharacterized protein</fullName>
    </submittedName>
</protein>
<accession>A0A212JP69</accession>